<dbReference type="Pfam" id="PF13852">
    <property type="entry name" value="DUF4197"/>
    <property type="match status" value="1"/>
</dbReference>
<dbReference type="Proteomes" id="UP000183788">
    <property type="component" value="Unassembled WGS sequence"/>
</dbReference>
<gene>
    <name evidence="2" type="ORF">SAMN05661012_01534</name>
</gene>
<organism evidence="2 3">
    <name type="scientific">Chitinophaga sancti</name>
    <dbReference type="NCBI Taxonomy" id="1004"/>
    <lineage>
        <taxon>Bacteria</taxon>
        <taxon>Pseudomonadati</taxon>
        <taxon>Bacteroidota</taxon>
        <taxon>Chitinophagia</taxon>
        <taxon>Chitinophagales</taxon>
        <taxon>Chitinophagaceae</taxon>
        <taxon>Chitinophaga</taxon>
    </lineage>
</organism>
<name>A0A1K1NWH0_9BACT</name>
<evidence type="ECO:0000256" key="1">
    <source>
        <dbReference type="SAM" id="SignalP"/>
    </source>
</evidence>
<feature type="chain" id="PRO_5009666287" description="DUF4197 domain-containing protein" evidence="1">
    <location>
        <begin position="31"/>
        <end position="258"/>
    </location>
</feature>
<evidence type="ECO:0000313" key="2">
    <source>
        <dbReference type="EMBL" id="SFW39565.1"/>
    </source>
</evidence>
<dbReference type="InterPro" id="IPR025245">
    <property type="entry name" value="DUF4197"/>
</dbReference>
<protein>
    <recommendedName>
        <fullName evidence="4">DUF4197 domain-containing protein</fullName>
    </recommendedName>
</protein>
<dbReference type="AlphaFoldDB" id="A0A1K1NWH0"/>
<dbReference type="EMBL" id="FPIZ01000004">
    <property type="protein sequence ID" value="SFW39565.1"/>
    <property type="molecule type" value="Genomic_DNA"/>
</dbReference>
<evidence type="ECO:0000313" key="3">
    <source>
        <dbReference type="Proteomes" id="UP000183788"/>
    </source>
</evidence>
<evidence type="ECO:0008006" key="4">
    <source>
        <dbReference type="Google" id="ProtNLM"/>
    </source>
</evidence>
<keyword evidence="1" id="KW-0732">Signal</keyword>
<sequence>MHVNHNFNNMFKKLCLLFLAGISLGTVSQAQLLKNLSKAVSNAASGATGSTAGVSQTDAGNAIKEALSNGVAKGIASLNKTDGFFGSEVYKLLLPPDAVKIGNTLRSVGLGSQVDKAILSINRAAEKAVGFAAPIFVDAIKEMTITDALNLLKGSDSSATVYFKNKTTAKLKAAFSPVVKGALDSTSATKYYGNIVTSYNKLPTTFNKVNPDLQDYVTGMAVNALFDQIKVEEKNIRANPAARTTELLKKVFGSVTSK</sequence>
<proteinExistence type="predicted"/>
<accession>A0A1K1NWH0</accession>
<feature type="signal peptide" evidence="1">
    <location>
        <begin position="1"/>
        <end position="30"/>
    </location>
</feature>
<reference evidence="2 3" key="1">
    <citation type="submission" date="2016-11" db="EMBL/GenBank/DDBJ databases">
        <authorList>
            <person name="Jaros S."/>
            <person name="Januszkiewicz K."/>
            <person name="Wedrychowicz H."/>
        </authorList>
    </citation>
    <scope>NUCLEOTIDE SEQUENCE [LARGE SCALE GENOMIC DNA]</scope>
    <source>
        <strain evidence="2 3">DSM 784</strain>
    </source>
</reference>